<evidence type="ECO:0000256" key="1">
    <source>
        <dbReference type="ARBA" id="ARBA00004651"/>
    </source>
</evidence>
<keyword evidence="4 6" id="KW-1133">Transmembrane helix</keyword>
<evidence type="ECO:0000256" key="2">
    <source>
        <dbReference type="ARBA" id="ARBA00022475"/>
    </source>
</evidence>
<sequence>MHQTPTVASRSHTHLLRHFAKSIKLIILTTVVGALIGTLISQFQHPRWLAKMTVQIGQVTMPEQASQPIESQLSATDRYNLPASRLLVLSAMGLPTEVETNRDAKLIFNSLRATPAKGLDLIELEASGYSQDEARAALVASFNVFSAEHQKKFEPALEEMKRELDSTSAKLAAVQADSDRTYESIRSGNTQGSATGNNSHDILLTNTATLINEQIAMLNSKATQLREAISPLRTYPTRILVAPYVPQRPSTPSGKLLIAVGAALGLLVGAAFAALRNPRRV</sequence>
<keyword evidence="5 6" id="KW-0472">Membrane</keyword>
<evidence type="ECO:0000259" key="7">
    <source>
        <dbReference type="Pfam" id="PF02706"/>
    </source>
</evidence>
<accession>A0A1G8HZ29</accession>
<feature type="transmembrane region" description="Helical" evidence="6">
    <location>
        <begin position="25"/>
        <end position="43"/>
    </location>
</feature>
<keyword evidence="3 6" id="KW-0812">Transmembrane</keyword>
<evidence type="ECO:0000313" key="9">
    <source>
        <dbReference type="Proteomes" id="UP000199706"/>
    </source>
</evidence>
<feature type="transmembrane region" description="Helical" evidence="6">
    <location>
        <begin position="256"/>
        <end position="275"/>
    </location>
</feature>
<evidence type="ECO:0000256" key="6">
    <source>
        <dbReference type="SAM" id="Phobius"/>
    </source>
</evidence>
<dbReference type="AlphaFoldDB" id="A0A1G8HZ29"/>
<evidence type="ECO:0000256" key="4">
    <source>
        <dbReference type="ARBA" id="ARBA00022989"/>
    </source>
</evidence>
<gene>
    <name evidence="8" type="ORF">SAMN05216466_117124</name>
</gene>
<dbReference type="GO" id="GO:0005886">
    <property type="term" value="C:plasma membrane"/>
    <property type="evidence" value="ECO:0007669"/>
    <property type="project" value="UniProtKB-SubCell"/>
</dbReference>
<evidence type="ECO:0000256" key="5">
    <source>
        <dbReference type="ARBA" id="ARBA00023136"/>
    </source>
</evidence>
<dbReference type="Pfam" id="PF02706">
    <property type="entry name" value="Wzz"/>
    <property type="match status" value="1"/>
</dbReference>
<name>A0A1G8HZ29_9BURK</name>
<dbReference type="InterPro" id="IPR003856">
    <property type="entry name" value="LPS_length_determ_N"/>
</dbReference>
<reference evidence="8 9" key="1">
    <citation type="submission" date="2016-10" db="EMBL/GenBank/DDBJ databases">
        <authorList>
            <person name="de Groot N.N."/>
        </authorList>
    </citation>
    <scope>NUCLEOTIDE SEQUENCE [LARGE SCALE GENOMIC DNA]</scope>
    <source>
        <strain evidence="8 9">LMG 2247</strain>
    </source>
</reference>
<keyword evidence="2" id="KW-1003">Cell membrane</keyword>
<dbReference type="InterPro" id="IPR050445">
    <property type="entry name" value="Bact_polysacc_biosynth/exp"/>
</dbReference>
<dbReference type="PANTHER" id="PTHR32309:SF31">
    <property type="entry name" value="CAPSULAR EXOPOLYSACCHARIDE FAMILY"/>
    <property type="match status" value="1"/>
</dbReference>
<dbReference type="Proteomes" id="UP000199706">
    <property type="component" value="Unassembled WGS sequence"/>
</dbReference>
<protein>
    <submittedName>
        <fullName evidence="8">Chain length determinant protein</fullName>
    </submittedName>
</protein>
<dbReference type="EMBL" id="FNCJ01000017">
    <property type="protein sequence ID" value="SDI11864.1"/>
    <property type="molecule type" value="Genomic_DNA"/>
</dbReference>
<proteinExistence type="predicted"/>
<comment type="subcellular location">
    <subcellularLocation>
        <location evidence="1">Cell membrane</location>
        <topology evidence="1">Multi-pass membrane protein</topology>
    </subcellularLocation>
</comment>
<evidence type="ECO:0000313" key="8">
    <source>
        <dbReference type="EMBL" id="SDI11864.1"/>
    </source>
</evidence>
<evidence type="ECO:0000256" key="3">
    <source>
        <dbReference type="ARBA" id="ARBA00022692"/>
    </source>
</evidence>
<organism evidence="8 9">
    <name type="scientific">Paraburkholderia phenazinium</name>
    <dbReference type="NCBI Taxonomy" id="60549"/>
    <lineage>
        <taxon>Bacteria</taxon>
        <taxon>Pseudomonadati</taxon>
        <taxon>Pseudomonadota</taxon>
        <taxon>Betaproteobacteria</taxon>
        <taxon>Burkholderiales</taxon>
        <taxon>Burkholderiaceae</taxon>
        <taxon>Paraburkholderia</taxon>
    </lineage>
</organism>
<feature type="domain" description="Polysaccharide chain length determinant N-terminal" evidence="7">
    <location>
        <begin position="14"/>
        <end position="76"/>
    </location>
</feature>
<dbReference type="PANTHER" id="PTHR32309">
    <property type="entry name" value="TYROSINE-PROTEIN KINASE"/>
    <property type="match status" value="1"/>
</dbReference>